<evidence type="ECO:0000313" key="3">
    <source>
        <dbReference type="Proteomes" id="UP000035720"/>
    </source>
</evidence>
<gene>
    <name evidence="2" type="ORF">BN13_160021</name>
</gene>
<keyword evidence="2" id="KW-0378">Hydrolase</keyword>
<dbReference type="OrthoDB" id="3238066at2"/>
<comment type="caution">
    <text evidence="2">The sequence shown here is derived from an EMBL/GenBank/DDBJ whole genome shotgun (WGS) entry which is preliminary data.</text>
</comment>
<keyword evidence="3" id="KW-1185">Reference proteome</keyword>
<dbReference type="Proteomes" id="UP000035720">
    <property type="component" value="Unassembled WGS sequence"/>
</dbReference>
<dbReference type="InterPro" id="IPR032466">
    <property type="entry name" value="Metal_Hydrolase"/>
</dbReference>
<dbReference type="GO" id="GO:0016810">
    <property type="term" value="F:hydrolase activity, acting on carbon-nitrogen (but not peptide) bonds"/>
    <property type="evidence" value="ECO:0007669"/>
    <property type="project" value="InterPro"/>
</dbReference>
<proteinExistence type="predicted"/>
<dbReference type="PANTHER" id="PTHR22642">
    <property type="entry name" value="IMIDAZOLONEPROPIONASE"/>
    <property type="match status" value="1"/>
</dbReference>
<evidence type="ECO:0000313" key="2">
    <source>
        <dbReference type="EMBL" id="CCI52339.1"/>
    </source>
</evidence>
<protein>
    <submittedName>
        <fullName evidence="2">Amidohydrolase 3</fullName>
    </submittedName>
</protein>
<dbReference type="PANTHER" id="PTHR22642:SF2">
    <property type="entry name" value="PROTEIN LONG AFTER FAR-RED 3"/>
    <property type="match status" value="1"/>
</dbReference>
<dbReference type="Gene3D" id="3.20.20.140">
    <property type="entry name" value="Metal-dependent hydrolases"/>
    <property type="match status" value="1"/>
</dbReference>
<organism evidence="2 3">
    <name type="scientific">Nostocoides jenkinsii Ben 74</name>
    <dbReference type="NCBI Taxonomy" id="1193518"/>
    <lineage>
        <taxon>Bacteria</taxon>
        <taxon>Bacillati</taxon>
        <taxon>Actinomycetota</taxon>
        <taxon>Actinomycetes</taxon>
        <taxon>Micrococcales</taxon>
        <taxon>Intrasporangiaceae</taxon>
        <taxon>Nostocoides</taxon>
    </lineage>
</organism>
<dbReference type="InterPro" id="IPR011059">
    <property type="entry name" value="Metal-dep_hydrolase_composite"/>
</dbReference>
<dbReference type="Gene3D" id="3.10.310.70">
    <property type="match status" value="1"/>
</dbReference>
<dbReference type="STRING" id="1193518.BN13_160021"/>
<accession>A0A077M701</accession>
<evidence type="ECO:0000259" key="1">
    <source>
        <dbReference type="Pfam" id="PF07969"/>
    </source>
</evidence>
<reference evidence="2 3" key="1">
    <citation type="journal article" date="2013" name="ISME J.">
        <title>A metabolic model for members of the genus Tetrasphaera involved in enhanced biological phosphorus removal.</title>
        <authorList>
            <person name="Kristiansen R."/>
            <person name="Nguyen H.T.T."/>
            <person name="Saunders A.M."/>
            <person name="Nielsen J.L."/>
            <person name="Wimmer R."/>
            <person name="Le V.Q."/>
            <person name="McIlroy S.J."/>
            <person name="Petrovski S."/>
            <person name="Seviour R.J."/>
            <person name="Calteau A."/>
            <person name="Nielsen K.L."/>
            <person name="Nielsen P.H."/>
        </authorList>
    </citation>
    <scope>NUCLEOTIDE SEQUENCE [LARGE SCALE GENOMIC DNA]</scope>
    <source>
        <strain evidence="2 3">Ben 74</strain>
    </source>
</reference>
<dbReference type="InterPro" id="IPR013108">
    <property type="entry name" value="Amidohydro_3"/>
</dbReference>
<dbReference type="AlphaFoldDB" id="A0A077M701"/>
<sequence>MTAEPLVVTNARLVPVRGIPAPAEPVDLRIRDGRVVALAPRLPVEVGERTWDADGRWLLPGLWDAHVHPVMWGLARARIDLAGTADPDAVCRRVADHLQSHPGAGIVLGYGFRSAVWPRQPTVAELDAVTGARPVALASGDGHNGWLNSAALALIGAPSREGALVEDEWYAAYRLLEVAAADVEDGEASLDAALADAATRGVVGIVDFEFGSAFRMWPDRLGRGTPPVRVRAATYADGLGEVAALGLRDGDLLVPHCDRVTMGPVKVISDGSLNTMTAWCCAPFVGAEHADHPCGKPNYDTDDLVPILRRARELGLRAAVHAIGDRAFGATLAAFAETGIPGTIEHAQLIDAGGVPEMARLGLTASVQPVHLLDDREATARFWGDRSERVYAFRTLLDAGIPLALGSDAPVAPLDPWAAIAAAVHRSDDLGGPWHAEQRLSLAEALAASTDGAGTLGVGSLADIAILEDDPFAAVAGEDDPVAAARRLRGIRTAATLVGGEFSHGG</sequence>
<name>A0A077M701_9MICO</name>
<dbReference type="SUPFAM" id="SSF51338">
    <property type="entry name" value="Composite domain of metallo-dependent hydrolases"/>
    <property type="match status" value="1"/>
</dbReference>
<dbReference type="SUPFAM" id="SSF51556">
    <property type="entry name" value="Metallo-dependent hydrolases"/>
    <property type="match status" value="1"/>
</dbReference>
<dbReference type="Pfam" id="PF07969">
    <property type="entry name" value="Amidohydro_3"/>
    <property type="match status" value="1"/>
</dbReference>
<dbReference type="RefSeq" id="WP_048544718.1">
    <property type="nucleotide sequence ID" value="NZ_HF571038.1"/>
</dbReference>
<dbReference type="EMBL" id="CAJC01000068">
    <property type="protein sequence ID" value="CCI52339.1"/>
    <property type="molecule type" value="Genomic_DNA"/>
</dbReference>
<dbReference type="Gene3D" id="2.30.40.10">
    <property type="entry name" value="Urease, subunit C, domain 1"/>
    <property type="match status" value="1"/>
</dbReference>
<feature type="domain" description="Amidohydrolase 3" evidence="1">
    <location>
        <begin position="50"/>
        <end position="501"/>
    </location>
</feature>